<comment type="caution">
    <text evidence="4">The sequence shown here is derived from an EMBL/GenBank/DDBJ whole genome shotgun (WGS) entry which is preliminary data.</text>
</comment>
<accession>A0ABV2HBX7</accession>
<gene>
    <name evidence="4" type="ORF">ABID21_004044</name>
</gene>
<name>A0ABV2HBX7_9HYPH</name>
<reference evidence="4 5" key="1">
    <citation type="submission" date="2024-06" db="EMBL/GenBank/DDBJ databases">
        <title>Genomic Encyclopedia of Type Strains, Phase IV (KMG-IV): sequencing the most valuable type-strain genomes for metagenomic binning, comparative biology and taxonomic classification.</title>
        <authorList>
            <person name="Goeker M."/>
        </authorList>
    </citation>
    <scope>NUCLEOTIDE SEQUENCE [LARGE SCALE GENOMIC DNA]</scope>
    <source>
        <strain evidence="4 5">DSM 105042</strain>
    </source>
</reference>
<dbReference type="Pfam" id="PF08240">
    <property type="entry name" value="ADH_N"/>
    <property type="match status" value="1"/>
</dbReference>
<dbReference type="SUPFAM" id="SSF50129">
    <property type="entry name" value="GroES-like"/>
    <property type="match status" value="1"/>
</dbReference>
<feature type="domain" description="Alcohol dehydrogenase-like C-terminal" evidence="2">
    <location>
        <begin position="168"/>
        <end position="292"/>
    </location>
</feature>
<proteinExistence type="predicted"/>
<organism evidence="4 5">
    <name type="scientific">Pseudorhizobium tarimense</name>
    <dbReference type="NCBI Taxonomy" id="1079109"/>
    <lineage>
        <taxon>Bacteria</taxon>
        <taxon>Pseudomonadati</taxon>
        <taxon>Pseudomonadota</taxon>
        <taxon>Alphaproteobacteria</taxon>
        <taxon>Hyphomicrobiales</taxon>
        <taxon>Rhizobiaceae</taxon>
        <taxon>Rhizobium/Agrobacterium group</taxon>
        <taxon>Pseudorhizobium</taxon>
    </lineage>
</organism>
<dbReference type="InterPro" id="IPR013154">
    <property type="entry name" value="ADH-like_N"/>
</dbReference>
<dbReference type="InterPro" id="IPR036291">
    <property type="entry name" value="NAD(P)-bd_dom_sf"/>
</dbReference>
<dbReference type="RefSeq" id="WP_247245641.1">
    <property type="nucleotide sequence ID" value="NZ_JALJRA010000017.1"/>
</dbReference>
<evidence type="ECO:0000256" key="1">
    <source>
        <dbReference type="ARBA" id="ARBA00023002"/>
    </source>
</evidence>
<dbReference type="InterPro" id="IPR013149">
    <property type="entry name" value="ADH-like_C"/>
</dbReference>
<dbReference type="PANTHER" id="PTHR43401:SF2">
    <property type="entry name" value="L-THREONINE 3-DEHYDROGENASE"/>
    <property type="match status" value="1"/>
</dbReference>
<keyword evidence="1" id="KW-0560">Oxidoreductase</keyword>
<dbReference type="PANTHER" id="PTHR43401">
    <property type="entry name" value="L-THREONINE 3-DEHYDROGENASE"/>
    <property type="match status" value="1"/>
</dbReference>
<dbReference type="SUPFAM" id="SSF51735">
    <property type="entry name" value="NAD(P)-binding Rossmann-fold domains"/>
    <property type="match status" value="1"/>
</dbReference>
<protein>
    <submittedName>
        <fullName evidence="4">Threonine dehydrogenase-like Zn-dependent dehydrogenase</fullName>
    </submittedName>
</protein>
<dbReference type="InterPro" id="IPR011032">
    <property type="entry name" value="GroES-like_sf"/>
</dbReference>
<dbReference type="InterPro" id="IPR050129">
    <property type="entry name" value="Zn_alcohol_dh"/>
</dbReference>
<dbReference type="Proteomes" id="UP001549031">
    <property type="component" value="Unassembled WGS sequence"/>
</dbReference>
<dbReference type="Gene3D" id="3.40.50.720">
    <property type="entry name" value="NAD(P)-binding Rossmann-like Domain"/>
    <property type="match status" value="1"/>
</dbReference>
<dbReference type="Gene3D" id="3.90.180.10">
    <property type="entry name" value="Medium-chain alcohol dehydrogenases, catalytic domain"/>
    <property type="match status" value="1"/>
</dbReference>
<evidence type="ECO:0000259" key="2">
    <source>
        <dbReference type="Pfam" id="PF00107"/>
    </source>
</evidence>
<dbReference type="Pfam" id="PF00107">
    <property type="entry name" value="ADH_zinc_N"/>
    <property type="match status" value="1"/>
</dbReference>
<dbReference type="EMBL" id="JBEPLJ010000017">
    <property type="protein sequence ID" value="MET3587912.1"/>
    <property type="molecule type" value="Genomic_DNA"/>
</dbReference>
<keyword evidence="5" id="KW-1185">Reference proteome</keyword>
<feature type="domain" description="Alcohol dehydrogenase-like N-terminal" evidence="3">
    <location>
        <begin position="25"/>
        <end position="127"/>
    </location>
</feature>
<sequence length="343" mass="35978">MRAVVYRGPKELTVEELPTPRGAGALVEVEACGICGTDLTIFAGKHPRAQPELVLGHEFVGRLAEPVPERGLAVGARVVCYPLISCGECDPCKNGMEHVCDTLRLIGIDSPGGMAGRVRIRPDALYSVSQETPSVVAAQAEPLAVCVHAANVADITGHESVAIIGAGPIGVTLAIALRQRGVQNILLSDTSLKRVEVARELGFQAVEAGSDLSAPADAAERVGFDVVFECAGAGPAVGQAIAHTRTGGKIVMVSIHKSPQPVDLQALSFRELRILGTRVYTRDEFQQAIDLLPSLEADLTSLVSRVIDMEEAPATFDQLCAGAADLKVIVRNSCGSDASAEFG</sequence>
<evidence type="ECO:0000259" key="3">
    <source>
        <dbReference type="Pfam" id="PF08240"/>
    </source>
</evidence>
<evidence type="ECO:0000313" key="5">
    <source>
        <dbReference type="Proteomes" id="UP001549031"/>
    </source>
</evidence>
<evidence type="ECO:0000313" key="4">
    <source>
        <dbReference type="EMBL" id="MET3587912.1"/>
    </source>
</evidence>